<dbReference type="EMBL" id="WHPF01000007">
    <property type="protein sequence ID" value="NNV56101.1"/>
    <property type="molecule type" value="Genomic_DNA"/>
</dbReference>
<feature type="domain" description="CBS" evidence="2">
    <location>
        <begin position="6"/>
        <end position="64"/>
    </location>
</feature>
<gene>
    <name evidence="3" type="ORF">GD597_11575</name>
</gene>
<dbReference type="Pfam" id="PF00571">
    <property type="entry name" value="CBS"/>
    <property type="match status" value="2"/>
</dbReference>
<keyword evidence="1" id="KW-0129">CBS domain</keyword>
<dbReference type="RefSeq" id="WP_171608038.1">
    <property type="nucleotide sequence ID" value="NZ_WHPF01000007.1"/>
</dbReference>
<name>A0A8J8FHR1_9BACT</name>
<organism evidence="3 4">
    <name type="scientific">Limnovirga soli</name>
    <dbReference type="NCBI Taxonomy" id="2656915"/>
    <lineage>
        <taxon>Bacteria</taxon>
        <taxon>Pseudomonadati</taxon>
        <taxon>Bacteroidota</taxon>
        <taxon>Chitinophagia</taxon>
        <taxon>Chitinophagales</taxon>
        <taxon>Chitinophagaceae</taxon>
        <taxon>Limnovirga</taxon>
    </lineage>
</organism>
<sequence>MLVAQIIEAGYPLLSVTDKVSFALQLMEDYDIQHLPVTAQDKFVGIVSKDDLMDVDDHLTLGTLQDQFIVAAVLPEEHFTTALKIARRFDVSVVPSVNKEGEVTGLITQKILIRTLANYFNVEEPGGIIVLEIDRRNFSFGELSRLIETNNAIITQMNTCTESDTGLLIVTIKINKVTISDVIATLQRYEYIIRYYFGEEDYENELRSNYDLLMTYLNI</sequence>
<dbReference type="Gene3D" id="3.10.580.10">
    <property type="entry name" value="CBS-domain"/>
    <property type="match status" value="1"/>
</dbReference>
<dbReference type="InterPro" id="IPR000644">
    <property type="entry name" value="CBS_dom"/>
</dbReference>
<dbReference type="PROSITE" id="PS51371">
    <property type="entry name" value="CBS"/>
    <property type="match status" value="1"/>
</dbReference>
<proteinExistence type="predicted"/>
<reference evidence="3" key="1">
    <citation type="submission" date="2019-10" db="EMBL/GenBank/DDBJ databases">
        <title>Draft genome sequence of Panacibacter sp. KCS-6.</title>
        <authorList>
            <person name="Yim K.J."/>
        </authorList>
    </citation>
    <scope>NUCLEOTIDE SEQUENCE</scope>
    <source>
        <strain evidence="3">KCS-6</strain>
    </source>
</reference>
<evidence type="ECO:0000313" key="4">
    <source>
        <dbReference type="Proteomes" id="UP000598971"/>
    </source>
</evidence>
<evidence type="ECO:0000256" key="1">
    <source>
        <dbReference type="PROSITE-ProRule" id="PRU00703"/>
    </source>
</evidence>
<evidence type="ECO:0000313" key="3">
    <source>
        <dbReference type="EMBL" id="NNV56101.1"/>
    </source>
</evidence>
<dbReference type="SMART" id="SM00116">
    <property type="entry name" value="CBS"/>
    <property type="match status" value="2"/>
</dbReference>
<accession>A0A8J8FHR1</accession>
<comment type="caution">
    <text evidence="3">The sequence shown here is derived from an EMBL/GenBank/DDBJ whole genome shotgun (WGS) entry which is preliminary data.</text>
</comment>
<dbReference type="Proteomes" id="UP000598971">
    <property type="component" value="Unassembled WGS sequence"/>
</dbReference>
<dbReference type="SUPFAM" id="SSF54631">
    <property type="entry name" value="CBS-domain pair"/>
    <property type="match status" value="1"/>
</dbReference>
<evidence type="ECO:0000259" key="2">
    <source>
        <dbReference type="PROSITE" id="PS51371"/>
    </source>
</evidence>
<protein>
    <submittedName>
        <fullName evidence="3">CBS domain-containing protein</fullName>
    </submittedName>
</protein>
<dbReference type="InterPro" id="IPR046342">
    <property type="entry name" value="CBS_dom_sf"/>
</dbReference>
<keyword evidence="4" id="KW-1185">Reference proteome</keyword>
<dbReference type="AlphaFoldDB" id="A0A8J8FHR1"/>